<accession>L1NIR3</accession>
<organism evidence="1 2">
    <name type="scientific">Hoylesella saccharolytica F0055</name>
    <dbReference type="NCBI Taxonomy" id="1127699"/>
    <lineage>
        <taxon>Bacteria</taxon>
        <taxon>Pseudomonadati</taxon>
        <taxon>Bacteroidota</taxon>
        <taxon>Bacteroidia</taxon>
        <taxon>Bacteroidales</taxon>
        <taxon>Prevotellaceae</taxon>
        <taxon>Hoylesella</taxon>
    </lineage>
</organism>
<dbReference type="AlphaFoldDB" id="L1NIR3"/>
<protein>
    <submittedName>
        <fullName evidence="1">Uncharacterized protein</fullName>
    </submittedName>
</protein>
<evidence type="ECO:0000313" key="1">
    <source>
        <dbReference type="EMBL" id="EKY03258.1"/>
    </source>
</evidence>
<dbReference type="Proteomes" id="UP000010433">
    <property type="component" value="Unassembled WGS sequence"/>
</dbReference>
<proteinExistence type="predicted"/>
<gene>
    <name evidence="1" type="ORF">HMPREF9151_00414</name>
</gene>
<name>L1NIR3_9BACT</name>
<dbReference type="HOGENOM" id="CLU_2643910_0_0_10"/>
<evidence type="ECO:0000313" key="2">
    <source>
        <dbReference type="Proteomes" id="UP000010433"/>
    </source>
</evidence>
<keyword evidence="2" id="KW-1185">Reference proteome</keyword>
<comment type="caution">
    <text evidence="1">The sequence shown here is derived from an EMBL/GenBank/DDBJ whole genome shotgun (WGS) entry which is preliminary data.</text>
</comment>
<feature type="non-terminal residue" evidence="1">
    <location>
        <position position="1"/>
    </location>
</feature>
<dbReference type="EMBL" id="AMEP01000039">
    <property type="protein sequence ID" value="EKY03258.1"/>
    <property type="molecule type" value="Genomic_DNA"/>
</dbReference>
<sequence>GFYQFVLLALILRVQNVAEPEAICPVKLLNSFFCAHVKGFIVRKKYKLIRLFFNIPSTLSTRCFFTPGMLSTLSTK</sequence>
<reference evidence="1 2" key="1">
    <citation type="submission" date="2012-05" db="EMBL/GenBank/DDBJ databases">
        <authorList>
            <person name="Weinstock G."/>
            <person name="Sodergren E."/>
            <person name="Lobos E.A."/>
            <person name="Fulton L."/>
            <person name="Fulton R."/>
            <person name="Courtney L."/>
            <person name="Fronick C."/>
            <person name="O'Laughlin M."/>
            <person name="Godfrey J."/>
            <person name="Wilson R.M."/>
            <person name="Miner T."/>
            <person name="Farmer C."/>
            <person name="Delehaunty K."/>
            <person name="Cordes M."/>
            <person name="Minx P."/>
            <person name="Tomlinson C."/>
            <person name="Chen J."/>
            <person name="Wollam A."/>
            <person name="Pepin K.H."/>
            <person name="Bhonagiri V."/>
            <person name="Zhang X."/>
            <person name="Suruliraj S."/>
            <person name="Warren W."/>
            <person name="Mitreva M."/>
            <person name="Mardis E.R."/>
            <person name="Wilson R.K."/>
        </authorList>
    </citation>
    <scope>NUCLEOTIDE SEQUENCE [LARGE SCALE GENOMIC DNA]</scope>
    <source>
        <strain evidence="1 2">F0055</strain>
    </source>
</reference>